<gene>
    <name evidence="1" type="ORF">PIQ37_11910</name>
</gene>
<dbReference type="RefSeq" id="WP_131721675.1">
    <property type="nucleotide sequence ID" value="NZ_JAQJCQ010000009.1"/>
</dbReference>
<comment type="caution">
    <text evidence="1">The sequence shown here is derived from an EMBL/GenBank/DDBJ whole genome shotgun (WGS) entry which is preliminary data.</text>
</comment>
<evidence type="ECO:0000313" key="2">
    <source>
        <dbReference type="Proteomes" id="UP001486626"/>
    </source>
</evidence>
<organism evidence="1 2">
    <name type="scientific">Xanthomonas protegens</name>
    <dbReference type="NCBI Taxonomy" id="3380705"/>
    <lineage>
        <taxon>Bacteria</taxon>
        <taxon>Pseudomonadati</taxon>
        <taxon>Pseudomonadota</taxon>
        <taxon>Gammaproteobacteria</taxon>
        <taxon>Lysobacterales</taxon>
        <taxon>Lysobacteraceae</taxon>
        <taxon>Xanthomonas</taxon>
    </lineage>
</organism>
<name>A0ABU9LD83_9XANT</name>
<reference evidence="1 2" key="1">
    <citation type="journal article" date="2024" name="FEMS Microbiol. Lett.">
        <title>Xanthomonas protegens sp. nov., a novel rice seed-associated bacterium, provides in vivo protection against X. oryzae pv. oryzae, the bacterial leaf blight pathogen.</title>
        <authorList>
            <person name="Rana R."/>
            <person name="Sharma A."/>
            <person name="Madhavan V.N."/>
            <person name="Korpole S."/>
            <person name="Sonti R.V."/>
            <person name="Patel H.K."/>
            <person name="Patil P.B."/>
        </authorList>
    </citation>
    <scope>NUCLEOTIDE SEQUENCE [LARGE SCALE GENOMIC DNA]</scope>
    <source>
        <strain evidence="1 2">PPL118</strain>
    </source>
</reference>
<keyword evidence="2" id="KW-1185">Reference proteome</keyword>
<protein>
    <submittedName>
        <fullName evidence="1">Uncharacterized protein</fullName>
    </submittedName>
</protein>
<accession>A0ABU9LD83</accession>
<sequence>MKENIDVDINAVLHFMLGAALIEIRASNSMGFIKKMADIFHNLPFALSKYSTAEEYDACLAELMNRARRFEMENYVEKLQIAAIRAVQRKANI</sequence>
<dbReference type="EMBL" id="JAQJCQ010000009">
    <property type="protein sequence ID" value="MEL4892132.1"/>
    <property type="molecule type" value="Genomic_DNA"/>
</dbReference>
<dbReference type="Proteomes" id="UP001486626">
    <property type="component" value="Unassembled WGS sequence"/>
</dbReference>
<evidence type="ECO:0000313" key="1">
    <source>
        <dbReference type="EMBL" id="MEL4892132.1"/>
    </source>
</evidence>
<proteinExistence type="predicted"/>